<accession>A0A0F9EWR1</accession>
<comment type="caution">
    <text evidence="1">The sequence shown here is derived from an EMBL/GenBank/DDBJ whole genome shotgun (WGS) entry which is preliminary data.</text>
</comment>
<evidence type="ECO:0000313" key="1">
    <source>
        <dbReference type="EMBL" id="KKL28253.1"/>
    </source>
</evidence>
<feature type="non-terminal residue" evidence="1">
    <location>
        <position position="81"/>
    </location>
</feature>
<gene>
    <name evidence="1" type="ORF">LCGC14_2377030</name>
</gene>
<dbReference type="AlphaFoldDB" id="A0A0F9EWR1"/>
<dbReference type="EMBL" id="LAZR01035165">
    <property type="protein sequence ID" value="KKL28253.1"/>
    <property type="molecule type" value="Genomic_DNA"/>
</dbReference>
<organism evidence="1">
    <name type="scientific">marine sediment metagenome</name>
    <dbReference type="NCBI Taxonomy" id="412755"/>
    <lineage>
        <taxon>unclassified sequences</taxon>
        <taxon>metagenomes</taxon>
        <taxon>ecological metagenomes</taxon>
    </lineage>
</organism>
<evidence type="ECO:0008006" key="2">
    <source>
        <dbReference type="Google" id="ProtNLM"/>
    </source>
</evidence>
<name>A0A0F9EWR1_9ZZZZ</name>
<proteinExistence type="predicted"/>
<reference evidence="1" key="1">
    <citation type="journal article" date="2015" name="Nature">
        <title>Complex archaea that bridge the gap between prokaryotes and eukaryotes.</title>
        <authorList>
            <person name="Spang A."/>
            <person name="Saw J.H."/>
            <person name="Jorgensen S.L."/>
            <person name="Zaremba-Niedzwiedzka K."/>
            <person name="Martijn J."/>
            <person name="Lind A.E."/>
            <person name="van Eijk R."/>
            <person name="Schleper C."/>
            <person name="Guy L."/>
            <person name="Ettema T.J."/>
        </authorList>
    </citation>
    <scope>NUCLEOTIDE SEQUENCE</scope>
</reference>
<sequence length="81" mass="9732">MEWSETNVYNSFNSMKGLTYYEHYKKIMAWMNKETDAKLPPPREVSIDPITSCNLECYYCNSQRYLRKNPNEIPANRRVMK</sequence>
<protein>
    <recommendedName>
        <fullName evidence="2">Radical SAM core domain-containing protein</fullName>
    </recommendedName>
</protein>